<dbReference type="AlphaFoldDB" id="D4E7W8"/>
<dbReference type="Proteomes" id="UP000005723">
    <property type="component" value="Unassembled WGS sequence"/>
</dbReference>
<reference evidence="2 3" key="1">
    <citation type="submission" date="2010-01" db="EMBL/GenBank/DDBJ databases">
        <authorList>
            <person name="Muzny D."/>
            <person name="Qin X."/>
            <person name="Deng J."/>
            <person name="Jiang H."/>
            <person name="Liu Y."/>
            <person name="Qu J."/>
            <person name="Song X.-Z."/>
            <person name="Zhang L."/>
            <person name="Thornton R."/>
            <person name="Coyle M."/>
            <person name="Francisco L."/>
            <person name="Jackson L."/>
            <person name="Javaid M."/>
            <person name="Korchina V."/>
            <person name="Kovar C."/>
            <person name="Mata R."/>
            <person name="Mathew T."/>
            <person name="Ngo R."/>
            <person name="Nguyen L."/>
            <person name="Nguyen N."/>
            <person name="Okwuonu G."/>
            <person name="Ongeri F."/>
            <person name="Pham C."/>
            <person name="Simmons D."/>
            <person name="Wilczek-Boney K."/>
            <person name="Hale W."/>
            <person name="Jakkamsetti A."/>
            <person name="Pham P."/>
            <person name="Ruth R."/>
            <person name="San Lucas F."/>
            <person name="Warren J."/>
            <person name="Zhang J."/>
            <person name="Zhao Z."/>
            <person name="Zhou C."/>
            <person name="Zhu D."/>
            <person name="Lee S."/>
            <person name="Bess C."/>
            <person name="Blankenburg K."/>
            <person name="Forbes L."/>
            <person name="Fu Q."/>
            <person name="Gubbala S."/>
            <person name="Hirani K."/>
            <person name="Jayaseelan J.C."/>
            <person name="Lara F."/>
            <person name="Munidasa M."/>
            <person name="Palculict T."/>
            <person name="Patil S."/>
            <person name="Pu L.-L."/>
            <person name="Saada N."/>
            <person name="Tang L."/>
            <person name="Weissenberger G."/>
            <person name="Zhu Y."/>
            <person name="Hemphill L."/>
            <person name="Shang Y."/>
            <person name="Youmans B."/>
            <person name="Ayvaz T."/>
            <person name="Ross M."/>
            <person name="Santibanez J."/>
            <person name="Aqrawi P."/>
            <person name="Gross S."/>
            <person name="Joshi V."/>
            <person name="Fowler G."/>
            <person name="Nazareth L."/>
            <person name="Reid J."/>
            <person name="Worley K."/>
            <person name="Petrosino J."/>
            <person name="Highlander S."/>
            <person name="Gibbs R."/>
        </authorList>
    </citation>
    <scope>NUCLEOTIDE SEQUENCE [LARGE SCALE GENOMIC DNA]</scope>
    <source>
        <strain evidence="2 3">DSM 4582</strain>
    </source>
</reference>
<protein>
    <recommendedName>
        <fullName evidence="1">Extensin-like C-terminal domain-containing protein</fullName>
    </recommendedName>
</protein>
<dbReference type="HOGENOM" id="CLU_043272_2_0_6"/>
<dbReference type="Pfam" id="PF06904">
    <property type="entry name" value="Extensin-like_C"/>
    <property type="match status" value="1"/>
</dbReference>
<gene>
    <name evidence="2" type="ORF">HMPREF0758_4268</name>
</gene>
<dbReference type="EMBL" id="ADBY01000056">
    <property type="protein sequence ID" value="EFE94173.1"/>
    <property type="molecule type" value="Genomic_DNA"/>
</dbReference>
<comment type="caution">
    <text evidence="2">The sequence shown here is derived from an EMBL/GenBank/DDBJ whole genome shotgun (WGS) entry which is preliminary data.</text>
</comment>
<dbReference type="InterPro" id="IPR009683">
    <property type="entry name" value="Extensin-like_C"/>
</dbReference>
<sequence length="227" mass="24857">MGILIILVMAGSAPWWLRQLPPGYHPFSPLSVNDPPTFITRLKLQRLADDPQACRSALVQARDAGYVAFRQVADVAGDCPLAAPIRVQGFGQVKLSSSFLASCPLALSSTMFVTQVAAPLAQRQLGTRLTRIDHLGSYACRNIYHRPTGRLSEHATADAWDVSGFHMANGQRLRIEKQWSKPTDNGIYLRKVFNDGCGFFGNALGPEYNAAHANHFHFAMRGFGSCG</sequence>
<dbReference type="STRING" id="667129.HMPREF0758_4268"/>
<evidence type="ECO:0000313" key="2">
    <source>
        <dbReference type="EMBL" id="EFE94173.1"/>
    </source>
</evidence>
<keyword evidence="3" id="KW-1185">Reference proteome</keyword>
<evidence type="ECO:0000313" key="3">
    <source>
        <dbReference type="Proteomes" id="UP000005723"/>
    </source>
</evidence>
<feature type="domain" description="Extensin-like C-terminal" evidence="1">
    <location>
        <begin position="53"/>
        <end position="226"/>
    </location>
</feature>
<proteinExistence type="predicted"/>
<organism evidence="2 3">
    <name type="scientific">Serratia odorifera DSM 4582</name>
    <dbReference type="NCBI Taxonomy" id="667129"/>
    <lineage>
        <taxon>Bacteria</taxon>
        <taxon>Pseudomonadati</taxon>
        <taxon>Pseudomonadota</taxon>
        <taxon>Gammaproteobacteria</taxon>
        <taxon>Enterobacterales</taxon>
        <taxon>Yersiniaceae</taxon>
        <taxon>Serratia</taxon>
    </lineage>
</organism>
<name>D4E7W8_SEROD</name>
<evidence type="ECO:0000259" key="1">
    <source>
        <dbReference type="Pfam" id="PF06904"/>
    </source>
</evidence>
<accession>D4E7W8</accession>